<evidence type="ECO:0000256" key="5">
    <source>
        <dbReference type="ARBA" id="ARBA00022481"/>
    </source>
</evidence>
<evidence type="ECO:0000256" key="7">
    <source>
        <dbReference type="ARBA" id="ARBA00022692"/>
    </source>
</evidence>
<comment type="similarity">
    <text evidence="2">Belongs to the GSP G family.</text>
</comment>
<keyword evidence="6" id="KW-0997">Cell inner membrane</keyword>
<gene>
    <name evidence="12" type="primary">gspG</name>
    <name evidence="12" type="ORF">DC082_10105</name>
</gene>
<feature type="transmembrane region" description="Helical" evidence="10">
    <location>
        <begin position="20"/>
        <end position="40"/>
    </location>
</feature>
<protein>
    <recommendedName>
        <fullName evidence="3">Type II secretion system core protein G</fullName>
    </recommendedName>
</protein>
<keyword evidence="9 10" id="KW-0472">Membrane</keyword>
<evidence type="ECO:0000256" key="3">
    <source>
        <dbReference type="ARBA" id="ARBA00020042"/>
    </source>
</evidence>
<dbReference type="InterPro" id="IPR045584">
    <property type="entry name" value="Pilin-like"/>
</dbReference>
<dbReference type="SUPFAM" id="SSF54523">
    <property type="entry name" value="Pili subunits"/>
    <property type="match status" value="1"/>
</dbReference>
<evidence type="ECO:0000256" key="10">
    <source>
        <dbReference type="SAM" id="Phobius"/>
    </source>
</evidence>
<dbReference type="InterPro" id="IPR013545">
    <property type="entry name" value="T2SS_protein-GspG_C"/>
</dbReference>
<evidence type="ECO:0000313" key="12">
    <source>
        <dbReference type="EMBL" id="PWD82274.1"/>
    </source>
</evidence>
<evidence type="ECO:0000256" key="2">
    <source>
        <dbReference type="ARBA" id="ARBA00009984"/>
    </source>
</evidence>
<keyword evidence="7 10" id="KW-0812">Transmembrane</keyword>
<dbReference type="Pfam" id="PF07963">
    <property type="entry name" value="N_methyl"/>
    <property type="match status" value="1"/>
</dbReference>
<evidence type="ECO:0000256" key="8">
    <source>
        <dbReference type="ARBA" id="ARBA00022989"/>
    </source>
</evidence>
<reference evidence="12 13" key="1">
    <citation type="journal article" date="2018" name="Genome Announc.">
        <title>Ignatzschineria cameli sp. nov., isolated from necrotic foot tissue of dromedaries (Camelus dromedarius) and associated maggots (Wohlfahrtia species) in Dubai.</title>
        <authorList>
            <person name="Tsang C.C."/>
            <person name="Tang J.Y."/>
            <person name="Fong J.Y."/>
            <person name="Kinne J."/>
            <person name="Lee H.H."/>
            <person name="Joseph M."/>
            <person name="Jose S."/>
            <person name="Schuster R.K."/>
            <person name="Tang Y."/>
            <person name="Sivakumar S."/>
            <person name="Chen J.H."/>
            <person name="Teng J.L."/>
            <person name="Lau S.K."/>
            <person name="Wernery U."/>
            <person name="Woo P.C."/>
        </authorList>
    </citation>
    <scope>NUCLEOTIDE SEQUENCE [LARGE SCALE GENOMIC DNA]</scope>
    <source>
        <strain evidence="12 13">KCTC 22643</strain>
    </source>
</reference>
<dbReference type="AlphaFoldDB" id="A0A2U2AHY8"/>
<sequence length="146" mass="16660">MFKHTFKTVYKQGFSLVELMILTVIGAILITMFSQNILGINDESKRVKVKQNLRSIEGALAIFRDDLNRYPTTEEGLTVLLETSDDQAWNGPYIREEILIDPWGVPYLYEASEQNYQIMTFGADKKRGGKGLNRDITQHRGEGIES</sequence>
<evidence type="ECO:0000256" key="6">
    <source>
        <dbReference type="ARBA" id="ARBA00022519"/>
    </source>
</evidence>
<dbReference type="InterPro" id="IPR012902">
    <property type="entry name" value="N_methyl_site"/>
</dbReference>
<evidence type="ECO:0000313" key="13">
    <source>
        <dbReference type="Proteomes" id="UP000244948"/>
    </source>
</evidence>
<name>A0A2U2AHY8_9GAMM</name>
<dbReference type="GO" id="GO:0005886">
    <property type="term" value="C:plasma membrane"/>
    <property type="evidence" value="ECO:0007669"/>
    <property type="project" value="UniProtKB-SubCell"/>
</dbReference>
<dbReference type="InterPro" id="IPR010054">
    <property type="entry name" value="Type2_sec_GspG"/>
</dbReference>
<evidence type="ECO:0000256" key="9">
    <source>
        <dbReference type="ARBA" id="ARBA00023136"/>
    </source>
</evidence>
<comment type="caution">
    <text evidence="12">The sequence shown here is derived from an EMBL/GenBank/DDBJ whole genome shotgun (WGS) entry which is preliminary data.</text>
</comment>
<dbReference type="Proteomes" id="UP000244948">
    <property type="component" value="Unassembled WGS sequence"/>
</dbReference>
<dbReference type="Pfam" id="PF08334">
    <property type="entry name" value="T2SSG"/>
    <property type="match status" value="1"/>
</dbReference>
<dbReference type="RefSeq" id="WP_094568402.1">
    <property type="nucleotide sequence ID" value="NZ_BMXZ01000006.1"/>
</dbReference>
<dbReference type="Gene3D" id="3.30.700.10">
    <property type="entry name" value="Glycoprotein, Type 4 Pilin"/>
    <property type="match status" value="1"/>
</dbReference>
<dbReference type="EMBL" id="QEWR01000008">
    <property type="protein sequence ID" value="PWD82274.1"/>
    <property type="molecule type" value="Genomic_DNA"/>
</dbReference>
<comment type="subcellular location">
    <subcellularLocation>
        <location evidence="1">Cell inner membrane</location>
        <topology evidence="1">Single-pass membrane protein</topology>
    </subcellularLocation>
</comment>
<evidence type="ECO:0000256" key="4">
    <source>
        <dbReference type="ARBA" id="ARBA00022475"/>
    </source>
</evidence>
<organism evidence="12 13">
    <name type="scientific">Ignatzschineria indica</name>
    <dbReference type="NCBI Taxonomy" id="472583"/>
    <lineage>
        <taxon>Bacteria</taxon>
        <taxon>Pseudomonadati</taxon>
        <taxon>Pseudomonadota</taxon>
        <taxon>Gammaproteobacteria</taxon>
        <taxon>Cardiobacteriales</taxon>
        <taxon>Ignatzschineriaceae</taxon>
        <taxon>Ignatzschineria</taxon>
    </lineage>
</organism>
<dbReference type="GO" id="GO:0015628">
    <property type="term" value="P:protein secretion by the type II secretion system"/>
    <property type="evidence" value="ECO:0007669"/>
    <property type="project" value="InterPro"/>
</dbReference>
<keyword evidence="4" id="KW-1003">Cell membrane</keyword>
<keyword evidence="13" id="KW-1185">Reference proteome</keyword>
<dbReference type="InterPro" id="IPR000983">
    <property type="entry name" value="Bac_GSPG_pilin"/>
</dbReference>
<proteinExistence type="inferred from homology"/>
<evidence type="ECO:0000256" key="1">
    <source>
        <dbReference type="ARBA" id="ARBA00004377"/>
    </source>
</evidence>
<evidence type="ECO:0000259" key="11">
    <source>
        <dbReference type="Pfam" id="PF08334"/>
    </source>
</evidence>
<feature type="domain" description="Type II secretion system protein GspG C-terminal" evidence="11">
    <location>
        <begin position="36"/>
        <end position="138"/>
    </location>
</feature>
<accession>A0A2U2AHY8</accession>
<dbReference type="GO" id="GO:0015627">
    <property type="term" value="C:type II protein secretion system complex"/>
    <property type="evidence" value="ECO:0007669"/>
    <property type="project" value="InterPro"/>
</dbReference>
<keyword evidence="8 10" id="KW-1133">Transmembrane helix</keyword>
<keyword evidence="5" id="KW-0488">Methylation</keyword>
<dbReference type="NCBIfam" id="TIGR01710">
    <property type="entry name" value="typeII_sec_gspG"/>
    <property type="match status" value="1"/>
</dbReference>
<dbReference type="PRINTS" id="PR00813">
    <property type="entry name" value="BCTERIALGSPG"/>
</dbReference>